<keyword evidence="6" id="KW-1185">Reference proteome</keyword>
<dbReference type="Gene3D" id="3.30.420.40">
    <property type="match status" value="1"/>
</dbReference>
<dbReference type="AlphaFoldDB" id="A0AA42CFL5"/>
<dbReference type="InterPro" id="IPR018485">
    <property type="entry name" value="FGGY_C"/>
</dbReference>
<dbReference type="Gene3D" id="1.20.58.2240">
    <property type="match status" value="1"/>
</dbReference>
<evidence type="ECO:0000259" key="3">
    <source>
        <dbReference type="Pfam" id="PF00370"/>
    </source>
</evidence>
<reference evidence="5" key="2">
    <citation type="submission" date="2022-10" db="EMBL/GenBank/DDBJ databases">
        <authorList>
            <person name="Trinh H.N."/>
        </authorList>
    </citation>
    <scope>NUCLEOTIDE SEQUENCE</scope>
    <source>
        <strain evidence="5">RN2-1</strain>
    </source>
</reference>
<dbReference type="PIRSF" id="PIRSF000538">
    <property type="entry name" value="GlpK"/>
    <property type="match status" value="1"/>
</dbReference>
<evidence type="ECO:0000313" key="6">
    <source>
        <dbReference type="Proteomes" id="UP001165679"/>
    </source>
</evidence>
<reference evidence="5" key="1">
    <citation type="submission" date="2022-09" db="EMBL/GenBank/DDBJ databases">
        <title>Rhodovastum sp. nov. RN2-1 isolated from soil in Seongnam, South Korea.</title>
        <authorList>
            <person name="Le N.T."/>
        </authorList>
    </citation>
    <scope>NUCLEOTIDE SEQUENCE</scope>
    <source>
        <strain evidence="5">RN2-1</strain>
    </source>
</reference>
<name>A0AA42CFL5_9PROT</name>
<dbReference type="GO" id="GO:0005737">
    <property type="term" value="C:cytoplasm"/>
    <property type="evidence" value="ECO:0007669"/>
    <property type="project" value="TreeGrafter"/>
</dbReference>
<protein>
    <submittedName>
        <fullName evidence="5">FGGY-family carbohydrate kinase</fullName>
    </submittedName>
</protein>
<dbReference type="GO" id="GO:0019321">
    <property type="term" value="P:pentose metabolic process"/>
    <property type="evidence" value="ECO:0007669"/>
    <property type="project" value="TreeGrafter"/>
</dbReference>
<accession>A0AA42CFL5</accession>
<dbReference type="Proteomes" id="UP001165679">
    <property type="component" value="Unassembled WGS sequence"/>
</dbReference>
<keyword evidence="1" id="KW-0808">Transferase</keyword>
<dbReference type="PANTHER" id="PTHR43435">
    <property type="entry name" value="RIBULOKINASE"/>
    <property type="match status" value="1"/>
</dbReference>
<keyword evidence="2 5" id="KW-0418">Kinase</keyword>
<dbReference type="Pfam" id="PF00370">
    <property type="entry name" value="FGGY_N"/>
    <property type="match status" value="1"/>
</dbReference>
<proteinExistence type="predicted"/>
<organism evidence="5 6">
    <name type="scientific">Limobrevibacterium gyesilva</name>
    <dbReference type="NCBI Taxonomy" id="2991712"/>
    <lineage>
        <taxon>Bacteria</taxon>
        <taxon>Pseudomonadati</taxon>
        <taxon>Pseudomonadota</taxon>
        <taxon>Alphaproteobacteria</taxon>
        <taxon>Acetobacterales</taxon>
        <taxon>Acetobacteraceae</taxon>
        <taxon>Limobrevibacterium</taxon>
    </lineage>
</organism>
<dbReference type="InterPro" id="IPR018484">
    <property type="entry name" value="FGGY_N"/>
</dbReference>
<evidence type="ECO:0000313" key="5">
    <source>
        <dbReference type="EMBL" id="MCW3476779.1"/>
    </source>
</evidence>
<dbReference type="InterPro" id="IPR000577">
    <property type="entry name" value="Carb_kinase_FGGY"/>
</dbReference>
<sequence length="536" mass="56319">MTALLLAVDVGTAAARAGLFDPAGRVLGTASQELSLLRPHEDHAVYRMDSVWNAVCAAIHACLESVPGAGQQVVGLAFDATASLVLGHDGAAPLEGGADVFCWMDHRAEAEAHEITRTGDGWLAHMGGVLSPENHLPKLLWLKRRAPAAWARVTGVRDLCDELARRATGVDAHSLCPRAAKWPYLPKDETNGGWRYRLLERLGLEAVWTMGAMSDPPVPVGQAHGTLSPDVAAFLGLTAGIPVAAGLIDAEAGMLGVLGRGIAGRADSTLALIGGTSTCFMAVTAQRRMIPGIWGPFYGAVLPDMWLHEGGQSCTGAALDALLAHHPGGPRLATPETHEDTAAEILDLLDRVGPGFAARRHIVPDWLGNRSPLGDGSLRALVTGQGEDIGYGAFLETYYATARALVLQARQIIAHMNGHGYAINRVALSGGHARNRLLVRLYRDALGCDLTLSRTAEPVLLGTAMVAAVAAGVQPDLFVALDRMAPSQMRSQADPRWKAAHGVAYGIYLKLFEARNEAAAAALALEGLAGASKGAA</sequence>
<feature type="domain" description="Carbohydrate kinase FGGY C-terminal" evidence="4">
    <location>
        <begin position="271"/>
        <end position="471"/>
    </location>
</feature>
<gene>
    <name evidence="5" type="ORF">OL599_19620</name>
</gene>
<evidence type="ECO:0000259" key="4">
    <source>
        <dbReference type="Pfam" id="PF02782"/>
    </source>
</evidence>
<evidence type="ECO:0000256" key="1">
    <source>
        <dbReference type="ARBA" id="ARBA00022679"/>
    </source>
</evidence>
<comment type="caution">
    <text evidence="5">The sequence shown here is derived from an EMBL/GenBank/DDBJ whole genome shotgun (WGS) entry which is preliminary data.</text>
</comment>
<dbReference type="PANTHER" id="PTHR43435:SF4">
    <property type="entry name" value="FGGY CARBOHYDRATE KINASE DOMAIN-CONTAINING PROTEIN"/>
    <property type="match status" value="1"/>
</dbReference>
<dbReference type="EMBL" id="JAPDNT010000024">
    <property type="protein sequence ID" value="MCW3476779.1"/>
    <property type="molecule type" value="Genomic_DNA"/>
</dbReference>
<dbReference type="SUPFAM" id="SSF53067">
    <property type="entry name" value="Actin-like ATPase domain"/>
    <property type="match status" value="2"/>
</dbReference>
<dbReference type="InterPro" id="IPR043129">
    <property type="entry name" value="ATPase_NBD"/>
</dbReference>
<dbReference type="RefSeq" id="WP_264715612.1">
    <property type="nucleotide sequence ID" value="NZ_JAPDNT010000024.1"/>
</dbReference>
<evidence type="ECO:0000256" key="2">
    <source>
        <dbReference type="ARBA" id="ARBA00022777"/>
    </source>
</evidence>
<feature type="domain" description="Carbohydrate kinase FGGY N-terminal" evidence="3">
    <location>
        <begin position="5"/>
        <end position="256"/>
    </location>
</feature>
<dbReference type="GO" id="GO:0019150">
    <property type="term" value="F:D-ribulokinase activity"/>
    <property type="evidence" value="ECO:0007669"/>
    <property type="project" value="TreeGrafter"/>
</dbReference>
<dbReference type="Pfam" id="PF02782">
    <property type="entry name" value="FGGY_C"/>
    <property type="match status" value="1"/>
</dbReference>